<keyword evidence="3" id="KW-0472">Membrane</keyword>
<accession>A0A8J2PTR7</accession>
<keyword evidence="1" id="KW-0853">WD repeat</keyword>
<evidence type="ECO:0008006" key="6">
    <source>
        <dbReference type="Google" id="ProtNLM"/>
    </source>
</evidence>
<proteinExistence type="predicted"/>
<sequence>MRYQYLVQTSAASLKHIPATQRVCSSKSSYSIKMSAGDQLVIGVITLIVAIFVGYFLYVARGTPKNEQEQEERNESGTKKKKSSQPAAPSKKKLAKDKEPAGAGSKLPSHSWQAGTLKGHTAEVSKLDFSLNGKFLISVAQDRTALISLTKDFLISDHKQIRVNLGLDFADNVFWSPDSKAFLISKYSESTLAVHKLGKKSDGSIGNISQLFELPNAHSVNEIIGVSIASSGKFMLSASRNGEIKTWDLKGIVLSDYIAPIKPLNCIKLSSCGRFVGFCGHSPQVHIWSVHYSKSGSYDSLLPSYILEGHDKEIFSLDFNTDATIIVTADKAGTWRLFDATGTKTTLRFSSSIKVDNPENMIVAISHDSRVSAVAVDTRVELFSAKSGQHLQTVETHYEEPLNDIKFSIDDLYFVTAAAMDRTIKIFHNVCGYTEKVKDLKQQAKSADIGANLKERFNQEADAVEASLKKLKIMK</sequence>
<protein>
    <recommendedName>
        <fullName evidence="6">Transducin beta-like protein 2</fullName>
    </recommendedName>
</protein>
<dbReference type="InterPro" id="IPR019775">
    <property type="entry name" value="WD40_repeat_CS"/>
</dbReference>
<evidence type="ECO:0000256" key="2">
    <source>
        <dbReference type="SAM" id="MobiDB-lite"/>
    </source>
</evidence>
<evidence type="ECO:0000313" key="4">
    <source>
        <dbReference type="EMBL" id="CAG7827576.1"/>
    </source>
</evidence>
<dbReference type="Proteomes" id="UP000708208">
    <property type="component" value="Unassembled WGS sequence"/>
</dbReference>
<evidence type="ECO:0000313" key="5">
    <source>
        <dbReference type="Proteomes" id="UP000708208"/>
    </source>
</evidence>
<gene>
    <name evidence="4" type="ORF">AFUS01_LOCUS37557</name>
</gene>
<dbReference type="GO" id="GO:0005783">
    <property type="term" value="C:endoplasmic reticulum"/>
    <property type="evidence" value="ECO:0007669"/>
    <property type="project" value="TreeGrafter"/>
</dbReference>
<keyword evidence="5" id="KW-1185">Reference proteome</keyword>
<evidence type="ECO:0000256" key="3">
    <source>
        <dbReference type="SAM" id="Phobius"/>
    </source>
</evidence>
<name>A0A8J2PTR7_9HEXA</name>
<dbReference type="SMART" id="SM00320">
    <property type="entry name" value="WD40"/>
    <property type="match status" value="5"/>
</dbReference>
<dbReference type="Pfam" id="PF00400">
    <property type="entry name" value="WD40"/>
    <property type="match status" value="4"/>
</dbReference>
<feature type="transmembrane region" description="Helical" evidence="3">
    <location>
        <begin position="40"/>
        <end position="60"/>
    </location>
</feature>
<reference evidence="4" key="1">
    <citation type="submission" date="2021-06" db="EMBL/GenBank/DDBJ databases">
        <authorList>
            <person name="Hodson N. C."/>
            <person name="Mongue J. A."/>
            <person name="Jaron S. K."/>
        </authorList>
    </citation>
    <scope>NUCLEOTIDE SEQUENCE</scope>
</reference>
<dbReference type="InterPro" id="IPR001680">
    <property type="entry name" value="WD40_rpt"/>
</dbReference>
<dbReference type="GO" id="GO:0030968">
    <property type="term" value="P:endoplasmic reticulum unfolded protein response"/>
    <property type="evidence" value="ECO:0007669"/>
    <property type="project" value="TreeGrafter"/>
</dbReference>
<evidence type="ECO:0000256" key="1">
    <source>
        <dbReference type="PROSITE-ProRule" id="PRU00221"/>
    </source>
</evidence>
<feature type="region of interest" description="Disordered" evidence="2">
    <location>
        <begin position="64"/>
        <end position="113"/>
    </location>
</feature>
<organism evidence="4 5">
    <name type="scientific">Allacma fusca</name>
    <dbReference type="NCBI Taxonomy" id="39272"/>
    <lineage>
        <taxon>Eukaryota</taxon>
        <taxon>Metazoa</taxon>
        <taxon>Ecdysozoa</taxon>
        <taxon>Arthropoda</taxon>
        <taxon>Hexapoda</taxon>
        <taxon>Collembola</taxon>
        <taxon>Symphypleona</taxon>
        <taxon>Sminthuridae</taxon>
        <taxon>Allacma</taxon>
    </lineage>
</organism>
<keyword evidence="3" id="KW-1133">Transmembrane helix</keyword>
<keyword evidence="3" id="KW-0812">Transmembrane</keyword>
<feature type="compositionally biased region" description="Basic and acidic residues" evidence="2">
    <location>
        <begin position="64"/>
        <end position="78"/>
    </location>
</feature>
<dbReference type="EMBL" id="CAJVCH010544057">
    <property type="protein sequence ID" value="CAG7827576.1"/>
    <property type="molecule type" value="Genomic_DNA"/>
</dbReference>
<dbReference type="AlphaFoldDB" id="A0A8J2PTR7"/>
<feature type="repeat" description="WD" evidence="1">
    <location>
        <begin position="307"/>
        <end position="348"/>
    </location>
</feature>
<comment type="caution">
    <text evidence="4">The sequence shown here is derived from an EMBL/GenBank/DDBJ whole genome shotgun (WGS) entry which is preliminary data.</text>
</comment>
<dbReference type="OrthoDB" id="200924at2759"/>
<dbReference type="InterPro" id="IPR042410">
    <property type="entry name" value="WBSCR13"/>
</dbReference>
<dbReference type="PANTHER" id="PTHR44321">
    <property type="entry name" value="TRANSDUCIN BETA-LIKE PROTEIN 2"/>
    <property type="match status" value="1"/>
</dbReference>
<dbReference type="PANTHER" id="PTHR44321:SF1">
    <property type="entry name" value="TRANSDUCIN BETA-LIKE PROTEIN 2"/>
    <property type="match status" value="1"/>
</dbReference>
<dbReference type="PROSITE" id="PS00678">
    <property type="entry name" value="WD_REPEATS_1"/>
    <property type="match status" value="1"/>
</dbReference>
<dbReference type="PROSITE" id="PS50082">
    <property type="entry name" value="WD_REPEATS_2"/>
    <property type="match status" value="1"/>
</dbReference>